<feature type="coiled-coil region" evidence="1">
    <location>
        <begin position="987"/>
        <end position="1014"/>
    </location>
</feature>
<keyword evidence="4" id="KW-1185">Reference proteome</keyword>
<feature type="region of interest" description="Disordered" evidence="2">
    <location>
        <begin position="149"/>
        <end position="185"/>
    </location>
</feature>
<organism evidence="3 4">
    <name type="scientific">Hexamita inflata</name>
    <dbReference type="NCBI Taxonomy" id="28002"/>
    <lineage>
        <taxon>Eukaryota</taxon>
        <taxon>Metamonada</taxon>
        <taxon>Diplomonadida</taxon>
        <taxon>Hexamitidae</taxon>
        <taxon>Hexamitinae</taxon>
        <taxon>Hexamita</taxon>
    </lineage>
</organism>
<feature type="coiled-coil region" evidence="1">
    <location>
        <begin position="1268"/>
        <end position="1322"/>
    </location>
</feature>
<evidence type="ECO:0000256" key="1">
    <source>
        <dbReference type="SAM" id="Coils"/>
    </source>
</evidence>
<feature type="coiled-coil region" evidence="1">
    <location>
        <begin position="362"/>
        <end position="522"/>
    </location>
</feature>
<comment type="caution">
    <text evidence="3">The sequence shown here is derived from an EMBL/GenBank/DDBJ whole genome shotgun (WGS) entry which is preliminary data.</text>
</comment>
<feature type="coiled-coil region" evidence="1">
    <location>
        <begin position="69"/>
        <end position="113"/>
    </location>
</feature>
<proteinExistence type="predicted"/>
<dbReference type="EMBL" id="CAXDID020000002">
    <property type="protein sequence ID" value="CAL5971357.1"/>
    <property type="molecule type" value="Genomic_DNA"/>
</dbReference>
<feature type="coiled-coil region" evidence="1">
    <location>
        <begin position="572"/>
        <end position="644"/>
    </location>
</feature>
<dbReference type="Proteomes" id="UP001642409">
    <property type="component" value="Unassembled WGS sequence"/>
</dbReference>
<accession>A0ABP1GGV5</accession>
<evidence type="ECO:0000313" key="4">
    <source>
        <dbReference type="Proteomes" id="UP001642409"/>
    </source>
</evidence>
<evidence type="ECO:0000313" key="3">
    <source>
        <dbReference type="EMBL" id="CAL5971357.1"/>
    </source>
</evidence>
<reference evidence="3 4" key="1">
    <citation type="submission" date="2024-07" db="EMBL/GenBank/DDBJ databases">
        <authorList>
            <person name="Akdeniz Z."/>
        </authorList>
    </citation>
    <scope>NUCLEOTIDE SEQUENCE [LARGE SCALE GENOMIC DNA]</scope>
</reference>
<gene>
    <name evidence="3" type="ORF">HINF_LOCUS1297</name>
</gene>
<evidence type="ECO:0000256" key="2">
    <source>
        <dbReference type="SAM" id="MobiDB-lite"/>
    </source>
</evidence>
<protein>
    <submittedName>
        <fullName evidence="3">Uncharacterized protein</fullName>
    </submittedName>
</protein>
<sequence>MTDAQKTTVKQLEIQIKTLSKALQQQHKQHKKEKDKYIQEFIEFRDMSEQRLHNVQKYYCRQLIRLFSKQEQQEVSEHVEELIKQANIQSERIKTLKNDLIEAQQQIKEQKFEITTLKEGIEGERKIAFEKDKMITDLEIALSKYKSSSNLHHGANSDHSSMNKSSNEQPLSGNVSNVGNKNTSKNLSRNLQKMSSQFNLSHTQQNASIMESVEYIQSHERSASTKLTYDNMSSFTSQYMGQPSTSQKFNVNTVLCGDEYDYKCVEIHINEPVQDYKETQNPTIKEEGYVFVSKQKEENPMFSFSDSSIAQLDTEDAFDEKFGKKQKMKELQHLLHNKHQILNNIQLNTDNELYLMTILPWIIDLEQTKQVLTQSYNALQLQYDQLFQDKERLIRQRKEKEAEILIIIQKDETIQNNLETNIQTLKQQLEDQQDQYSQLCSEKQDIQNNLQEEKQLRQNFESQLLQLQTQLSVKEQEQQFVQTQLDALKKEIEEGHVMGSNIQTVIEEDNKLKQDIERYQEVNKIQDTELKQLCVRIKFLEFTNYDLRAEVQKLSQGKQFNSTNSAANPFTQQQLDKQIQNLQDAHNEIRQRNEQIKVLEQQSNQISQQYNIQSMSYKVLKRRYLALNERINEFERKADEAKMIMSQVITKCQIVVSEKDQVIIDLNNQLYGVNTRQMSFAGLQDDNKNDNQSSTKQLSKLENNSLKKEGSIVPIKDCLKPNQSSIESMKAYNNKSIILQDMKSIVNKSAEDNIVYPPPKPMNWQNSQVSLRAVSALSTKSISGSSQENPSQINGNYDMFFVYQEQVKLNQILDEIKKSDDNKTKEFTMQIIQQQDELSQSYSCSGTQTEALIALVVPKSEVYCQHIDTNESKVTQTDETKMGADTQIKMMKEEIKFLYQKLFVFEQAKATQNVGEKIEQNFQIYVSNQNVYKERSIMAMHEVQSYHFRLEKKLAEYRKHKCPGIERFAYEIEVMVQERSKIYLLKMKDMQSYIDLLKHKVEEKEAEIKFMEKTQKQTVADVQNTIDYIYLIDQYKNPIFDSKILKLQDKISQIEYVIERVARELKTKNQTIGTLKNVIQAVNARTKELDGEMSSSSDALAPIKESGSQEFLSQDLTLSKFRKPAFASLRINTMQEQLDRQPSQKQFESIATDLRNTRISGVESVIDFIIQPQTRRYQEMNVYSALLNQSSLLTRKSSEIDSSRRSFIQTFPLQQMQSQLARDKKNGNRYYKLTLTYIDKYVNPLMFDQQIQCEIIKPRFYNQNKSKVQLQQKEIFNLKQQLTKAQERLLELKAVDILDQQLKETQKTLQSTKKDLKLSQESLANVTESYEILLNEFKKCDGALEFMLGGTQQEVTSLRTKKWRIGSGQLLKNYK</sequence>
<feature type="compositionally biased region" description="Polar residues" evidence="2">
    <location>
        <begin position="690"/>
        <end position="704"/>
    </location>
</feature>
<feature type="coiled-coil region" evidence="1">
    <location>
        <begin position="9"/>
        <end position="40"/>
    </location>
</feature>
<feature type="region of interest" description="Disordered" evidence="2">
    <location>
        <begin position="683"/>
        <end position="705"/>
    </location>
</feature>
<name>A0ABP1GGV5_9EUKA</name>
<keyword evidence="1" id="KW-0175">Coiled coil</keyword>